<dbReference type="AlphaFoldDB" id="A0A6S7GD22"/>
<protein>
    <recommendedName>
        <fullName evidence="1">Endonuclease/exonuclease/phosphatase domain-containing protein</fullName>
    </recommendedName>
</protein>
<dbReference type="InterPro" id="IPR036691">
    <property type="entry name" value="Endo/exonu/phosph_ase_sf"/>
</dbReference>
<evidence type="ECO:0000259" key="1">
    <source>
        <dbReference type="Pfam" id="PF03372"/>
    </source>
</evidence>
<dbReference type="InterPro" id="IPR005135">
    <property type="entry name" value="Endo/exonuclease/phosphatase"/>
</dbReference>
<accession>A0A6S7GD22</accession>
<reference evidence="2" key="1">
    <citation type="submission" date="2020-04" db="EMBL/GenBank/DDBJ databases">
        <authorList>
            <person name="Alioto T."/>
            <person name="Alioto T."/>
            <person name="Gomez Garrido J."/>
        </authorList>
    </citation>
    <scope>NUCLEOTIDE SEQUENCE</scope>
    <source>
        <strain evidence="2">A484AB</strain>
    </source>
</reference>
<evidence type="ECO:0000313" key="2">
    <source>
        <dbReference type="EMBL" id="CAB3989898.1"/>
    </source>
</evidence>
<dbReference type="Proteomes" id="UP001152795">
    <property type="component" value="Unassembled WGS sequence"/>
</dbReference>
<gene>
    <name evidence="2" type="ORF">PACLA_8A050142</name>
</gene>
<proteinExistence type="predicted"/>
<dbReference type="PANTHER" id="PTHR33776:SF4">
    <property type="entry name" value="ENDONUCLEASE_EXONUCLEASE_PHOSPHATASE DOMAIN-CONTAINING PROTEIN"/>
    <property type="match status" value="1"/>
</dbReference>
<dbReference type="EMBL" id="CACRXK020001565">
    <property type="protein sequence ID" value="CAB3989898.1"/>
    <property type="molecule type" value="Genomic_DNA"/>
</dbReference>
<name>A0A6S7GD22_PARCT</name>
<dbReference type="OrthoDB" id="5986507at2759"/>
<feature type="non-terminal residue" evidence="2">
    <location>
        <position position="356"/>
    </location>
</feature>
<keyword evidence="3" id="KW-1185">Reference proteome</keyword>
<sequence length="356" mass="40691">MATATLKDKTRMNKRLLQEMPFYGVNFISQFSNNLDGRLPTKKQLDRLTSIYDLDLFGLNNDSEIHPQPVRCKYYSPHSFDQLKNRLNNSKFSLFHNNVRSLKKNLDNLQTHLLDELHYNFSVIGVTETRINQTEISDFNPALQNYNFEYVPTPQAAGGVGMYIDNALNYTIIEKCTNEAFQALWIEIIQPKHANIICGVIYRQHNSPERFQAYFEETIEKLSASGKTIYVMGDFNINLLRCCSCNFAQDFLLSLQSFNLTPTIDKPTRVHKDSATLIDNIFSNNVDSSILSGNIVSDISDHYSQFCITCSDIGVNNSESQTKLSRDYSNFSEVKFNTELSQLDLSDIKKLEAFPG</sequence>
<dbReference type="SUPFAM" id="SSF56219">
    <property type="entry name" value="DNase I-like"/>
    <property type="match status" value="1"/>
</dbReference>
<organism evidence="2 3">
    <name type="scientific">Paramuricea clavata</name>
    <name type="common">Red gorgonian</name>
    <name type="synonym">Violescent sea-whip</name>
    <dbReference type="NCBI Taxonomy" id="317549"/>
    <lineage>
        <taxon>Eukaryota</taxon>
        <taxon>Metazoa</taxon>
        <taxon>Cnidaria</taxon>
        <taxon>Anthozoa</taxon>
        <taxon>Octocorallia</taxon>
        <taxon>Malacalcyonacea</taxon>
        <taxon>Plexauridae</taxon>
        <taxon>Paramuricea</taxon>
    </lineage>
</organism>
<dbReference type="Pfam" id="PF03372">
    <property type="entry name" value="Exo_endo_phos"/>
    <property type="match status" value="1"/>
</dbReference>
<feature type="domain" description="Endonuclease/exonuclease/phosphatase" evidence="1">
    <location>
        <begin position="98"/>
        <end position="302"/>
    </location>
</feature>
<evidence type="ECO:0000313" key="3">
    <source>
        <dbReference type="Proteomes" id="UP001152795"/>
    </source>
</evidence>
<comment type="caution">
    <text evidence="2">The sequence shown here is derived from an EMBL/GenBank/DDBJ whole genome shotgun (WGS) entry which is preliminary data.</text>
</comment>
<dbReference type="Gene3D" id="3.60.10.10">
    <property type="entry name" value="Endonuclease/exonuclease/phosphatase"/>
    <property type="match status" value="1"/>
</dbReference>
<dbReference type="GO" id="GO:0003824">
    <property type="term" value="F:catalytic activity"/>
    <property type="evidence" value="ECO:0007669"/>
    <property type="project" value="InterPro"/>
</dbReference>
<dbReference type="PANTHER" id="PTHR33776">
    <property type="entry name" value="ENDO/EXONUCLEASE/PHOSPHATASE DOMAIN-CONTAINING PROTEIN"/>
    <property type="match status" value="1"/>
</dbReference>